<dbReference type="PROSITE" id="PS01125">
    <property type="entry name" value="ROK"/>
    <property type="match status" value="1"/>
</dbReference>
<name>A0A1M7RRN0_FERGO</name>
<dbReference type="PANTHER" id="PTHR18964">
    <property type="entry name" value="ROK (REPRESSOR, ORF, KINASE) FAMILY"/>
    <property type="match status" value="1"/>
</dbReference>
<dbReference type="Proteomes" id="UP000184207">
    <property type="component" value="Unassembled WGS sequence"/>
</dbReference>
<evidence type="ECO:0000313" key="3">
    <source>
        <dbReference type="EMBL" id="SHN48841.1"/>
    </source>
</evidence>
<comment type="similarity">
    <text evidence="1">Belongs to the ROK (NagC/XylR) family.</text>
</comment>
<keyword evidence="4" id="KW-1185">Reference proteome</keyword>
<dbReference type="EMBL" id="FRDJ01000001">
    <property type="protein sequence ID" value="SHN48841.1"/>
    <property type="molecule type" value="Genomic_DNA"/>
</dbReference>
<dbReference type="OrthoDB" id="9796533at2"/>
<organism evidence="3 4">
    <name type="scientific">Fervidobacterium gondwanense DSM 13020</name>
    <dbReference type="NCBI Taxonomy" id="1121883"/>
    <lineage>
        <taxon>Bacteria</taxon>
        <taxon>Thermotogati</taxon>
        <taxon>Thermotogota</taxon>
        <taxon>Thermotogae</taxon>
        <taxon>Thermotogales</taxon>
        <taxon>Fervidobacteriaceae</taxon>
        <taxon>Fervidobacterium</taxon>
    </lineage>
</organism>
<protein>
    <submittedName>
        <fullName evidence="3">Sugar kinase of the NBD/HSP70 family, may contain an N-terminal HTH domain</fullName>
    </submittedName>
</protein>
<evidence type="ECO:0000259" key="2">
    <source>
        <dbReference type="Pfam" id="PF12802"/>
    </source>
</evidence>
<feature type="domain" description="HTH marR-type" evidence="2">
    <location>
        <begin position="18"/>
        <end position="58"/>
    </location>
</feature>
<dbReference type="Pfam" id="PF12802">
    <property type="entry name" value="MarR_2"/>
    <property type="match status" value="1"/>
</dbReference>
<dbReference type="InterPro" id="IPR049874">
    <property type="entry name" value="ROK_cs"/>
</dbReference>
<accession>A0A1M7RRN0</accession>
<dbReference type="RefSeq" id="WP_084634268.1">
    <property type="nucleotide sequence ID" value="NZ_FRDJ01000001.1"/>
</dbReference>
<dbReference type="AlphaFoldDB" id="A0A1M7RRN0"/>
<evidence type="ECO:0000313" key="4">
    <source>
        <dbReference type="Proteomes" id="UP000184207"/>
    </source>
</evidence>
<dbReference type="SUPFAM" id="SSF53067">
    <property type="entry name" value="Actin-like ATPase domain"/>
    <property type="match status" value="1"/>
</dbReference>
<dbReference type="InterPro" id="IPR000600">
    <property type="entry name" value="ROK"/>
</dbReference>
<keyword evidence="3" id="KW-0418">Kinase</keyword>
<dbReference type="InterPro" id="IPR043129">
    <property type="entry name" value="ATPase_NBD"/>
</dbReference>
<evidence type="ECO:0000256" key="1">
    <source>
        <dbReference type="ARBA" id="ARBA00006479"/>
    </source>
</evidence>
<dbReference type="GO" id="GO:0003700">
    <property type="term" value="F:DNA-binding transcription factor activity"/>
    <property type="evidence" value="ECO:0007669"/>
    <property type="project" value="InterPro"/>
</dbReference>
<proteinExistence type="inferred from homology"/>
<dbReference type="InterPro" id="IPR036390">
    <property type="entry name" value="WH_DNA-bd_sf"/>
</dbReference>
<dbReference type="STRING" id="1121883.SAMN02745226_00058"/>
<reference evidence="4" key="1">
    <citation type="submission" date="2016-12" db="EMBL/GenBank/DDBJ databases">
        <authorList>
            <person name="Varghese N."/>
            <person name="Submissions S."/>
        </authorList>
    </citation>
    <scope>NUCLEOTIDE SEQUENCE [LARGE SCALE GENOMIC DNA]</scope>
    <source>
        <strain evidence="4">DSM 13020</strain>
    </source>
</reference>
<dbReference type="Gene3D" id="1.10.10.10">
    <property type="entry name" value="Winged helix-like DNA-binding domain superfamily/Winged helix DNA-binding domain"/>
    <property type="match status" value="1"/>
</dbReference>
<dbReference type="PANTHER" id="PTHR18964:SF110">
    <property type="entry name" value="TRANSCRIPTIONAL REGULATOR, XYLR-RELATED"/>
    <property type="match status" value="1"/>
</dbReference>
<dbReference type="GO" id="GO:0016301">
    <property type="term" value="F:kinase activity"/>
    <property type="evidence" value="ECO:0007669"/>
    <property type="project" value="UniProtKB-KW"/>
</dbReference>
<keyword evidence="3" id="KW-0808">Transferase</keyword>
<dbReference type="InterPro" id="IPR036388">
    <property type="entry name" value="WH-like_DNA-bd_sf"/>
</dbReference>
<dbReference type="Pfam" id="PF00480">
    <property type="entry name" value="ROK"/>
    <property type="match status" value="1"/>
</dbReference>
<dbReference type="Gene3D" id="3.30.420.40">
    <property type="match status" value="2"/>
</dbReference>
<dbReference type="InterPro" id="IPR000835">
    <property type="entry name" value="HTH_MarR-typ"/>
</dbReference>
<sequence length="380" mass="42404">MSISKYDSSNIKILNKKIILRLLHRRKPISRNDISEVTGLKASSVTRLVNELIAEGHIFEAGVMVSDSPGRKKISLKVNPDYHIALLFDVGVTYSTAALGFYDGTIKVIETFKTPKDYSKFFEKVKYYYHNLKKLFDISLVVLSIPGIVDTDKGIIITAPNLEWRDVEIGKYLDIEVPIMADNEANLSVLAEKYYSKALSNVNDIVFVLVREGVGTGVMLNGKLFRGKFFSAGEFGHMTMDINSDKSCHCGKTGCWELYSSIRYALGRARKELKNHQITDFKSLSKMPEARQILLDMATNLGEGIVNIINAVNAEAIVLGGEIIGMPEYFYRQLISVVRKKALKPAASKVIIMPSIFRDISSNLVGASICAIEYVIDNIR</sequence>
<dbReference type="SUPFAM" id="SSF46785">
    <property type="entry name" value="Winged helix' DNA-binding domain"/>
    <property type="match status" value="1"/>
</dbReference>
<gene>
    <name evidence="3" type="ORF">SAMN02745226_00058</name>
</gene>